<sequence>VLSKLRTYLTLINGAEYTYSSRQFQYAYIPQRLTLAQFLRMMECFVNDNASDEVVQNLVSYLEKNYTEASEWQENYGT</sequence>
<accession>A0A074Z514</accession>
<feature type="non-terminal residue" evidence="1">
    <location>
        <position position="78"/>
    </location>
</feature>
<proteinExistence type="predicted"/>
<organism evidence="1 2">
    <name type="scientific">Opisthorchis viverrini</name>
    <name type="common">Southeast Asian liver fluke</name>
    <dbReference type="NCBI Taxonomy" id="6198"/>
    <lineage>
        <taxon>Eukaryota</taxon>
        <taxon>Metazoa</taxon>
        <taxon>Spiralia</taxon>
        <taxon>Lophotrochozoa</taxon>
        <taxon>Platyhelminthes</taxon>
        <taxon>Trematoda</taxon>
        <taxon>Digenea</taxon>
        <taxon>Opisthorchiida</taxon>
        <taxon>Opisthorchiata</taxon>
        <taxon>Opisthorchiidae</taxon>
        <taxon>Opisthorchis</taxon>
    </lineage>
</organism>
<gene>
    <name evidence="1" type="ORF">T265_16075</name>
</gene>
<dbReference type="OrthoDB" id="199400at2759"/>
<dbReference type="GeneID" id="20330240"/>
<name>A0A074Z514_OPIVI</name>
<feature type="non-terminal residue" evidence="1">
    <location>
        <position position="1"/>
    </location>
</feature>
<reference evidence="1 2" key="1">
    <citation type="submission" date="2013-11" db="EMBL/GenBank/DDBJ databases">
        <title>Opisthorchis viverrini - life in the bile duct.</title>
        <authorList>
            <person name="Young N.D."/>
            <person name="Nagarajan N."/>
            <person name="Lin S.J."/>
            <person name="Korhonen P.K."/>
            <person name="Jex A.R."/>
            <person name="Hall R.S."/>
            <person name="Safavi-Hemami H."/>
            <person name="Kaewkong W."/>
            <person name="Bertrand D."/>
            <person name="Gao S."/>
            <person name="Seet Q."/>
            <person name="Wongkham S."/>
            <person name="Teh B.T."/>
            <person name="Wongkham C."/>
            <person name="Intapan P.M."/>
            <person name="Maleewong W."/>
            <person name="Yang X."/>
            <person name="Hu M."/>
            <person name="Wang Z."/>
            <person name="Hofmann A."/>
            <person name="Sternberg P.W."/>
            <person name="Tan P."/>
            <person name="Wang J."/>
            <person name="Gasser R.B."/>
        </authorList>
    </citation>
    <scope>NUCLEOTIDE SEQUENCE [LARGE SCALE GENOMIC DNA]</scope>
</reference>
<protein>
    <submittedName>
        <fullName evidence="1">Uncharacterized protein</fullName>
    </submittedName>
</protein>
<dbReference type="STRING" id="6198.A0A074Z514"/>
<dbReference type="AlphaFoldDB" id="A0A074Z514"/>
<dbReference type="RefSeq" id="XP_009177843.1">
    <property type="nucleotide sequence ID" value="XM_009179579.1"/>
</dbReference>
<dbReference type="KEGG" id="ovi:T265_16075"/>
<keyword evidence="2" id="KW-1185">Reference proteome</keyword>
<dbReference type="Proteomes" id="UP000054324">
    <property type="component" value="Unassembled WGS sequence"/>
</dbReference>
<dbReference type="EMBL" id="KL601699">
    <property type="protein sequence ID" value="KER18410.1"/>
    <property type="molecule type" value="Genomic_DNA"/>
</dbReference>
<dbReference type="CTD" id="20330240"/>
<evidence type="ECO:0000313" key="1">
    <source>
        <dbReference type="EMBL" id="KER18410.1"/>
    </source>
</evidence>
<evidence type="ECO:0000313" key="2">
    <source>
        <dbReference type="Proteomes" id="UP000054324"/>
    </source>
</evidence>